<comment type="caution">
    <text evidence="2">The sequence shown here is derived from an EMBL/GenBank/DDBJ whole genome shotgun (WGS) entry which is preliminary data.</text>
</comment>
<dbReference type="Pfam" id="PF02214">
    <property type="entry name" value="BTB_2"/>
    <property type="match status" value="1"/>
</dbReference>
<dbReference type="Gene3D" id="3.30.710.10">
    <property type="entry name" value="Potassium Channel Kv1.1, Chain A"/>
    <property type="match status" value="1"/>
</dbReference>
<dbReference type="SUPFAM" id="SSF54695">
    <property type="entry name" value="POZ domain"/>
    <property type="match status" value="1"/>
</dbReference>
<protein>
    <submittedName>
        <fullName evidence="2">5041_t:CDS:1</fullName>
    </submittedName>
</protein>
<dbReference type="InterPro" id="IPR003131">
    <property type="entry name" value="T1-type_BTB"/>
</dbReference>
<keyword evidence="3" id="KW-1185">Reference proteome</keyword>
<proteinExistence type="predicted"/>
<gene>
    <name evidence="2" type="ORF">FCALED_LOCUS10508</name>
</gene>
<dbReference type="OrthoDB" id="2414723at2759"/>
<dbReference type="AlphaFoldDB" id="A0A9N9DGR8"/>
<dbReference type="EMBL" id="CAJVPQ010003899">
    <property type="protein sequence ID" value="CAG8639811.1"/>
    <property type="molecule type" value="Genomic_DNA"/>
</dbReference>
<dbReference type="PANTHER" id="PTHR14499">
    <property type="entry name" value="POTASSIUM CHANNEL TETRAMERIZATION DOMAIN-CONTAINING"/>
    <property type="match status" value="1"/>
</dbReference>
<dbReference type="CDD" id="cd18316">
    <property type="entry name" value="BTB_POZ_KCTD-like"/>
    <property type="match status" value="1"/>
</dbReference>
<feature type="domain" description="BTB" evidence="1">
    <location>
        <begin position="12"/>
        <end position="83"/>
    </location>
</feature>
<accession>A0A9N9DGR8</accession>
<evidence type="ECO:0000313" key="3">
    <source>
        <dbReference type="Proteomes" id="UP000789570"/>
    </source>
</evidence>
<evidence type="ECO:0000259" key="1">
    <source>
        <dbReference type="PROSITE" id="PS50097"/>
    </source>
</evidence>
<dbReference type="InterPro" id="IPR000210">
    <property type="entry name" value="BTB/POZ_dom"/>
</dbReference>
<dbReference type="PROSITE" id="PS50097">
    <property type="entry name" value="BTB"/>
    <property type="match status" value="1"/>
</dbReference>
<dbReference type="SMART" id="SM00225">
    <property type="entry name" value="BTB"/>
    <property type="match status" value="1"/>
</dbReference>
<sequence length="254" mass="30155">MSTETKTNAFQERIILNVGGIKYETFRSTLIAYPETYLGTMFADRNRELLRPTNDNEYFIDRDGKLFRYILQFYRTGKIQFPPSKDNKYSKEEIYVEIDFFQLPNFLHTQQVNLTLSQRAQNASAKKVDAFVNALIECINEAMECFEIAIPFSIHRIVPKDYETYWDEYEKLAPFVRYIRPFCNVGYFILERFHKEIGNSLKKELGTDLGWIVEKHNNDVAKMDYYRINITIPEEFYDTKQILQNSNFLESLPE</sequence>
<evidence type="ECO:0000313" key="2">
    <source>
        <dbReference type="EMBL" id="CAG8639811.1"/>
    </source>
</evidence>
<dbReference type="Proteomes" id="UP000789570">
    <property type="component" value="Unassembled WGS sequence"/>
</dbReference>
<name>A0A9N9DGR8_9GLOM</name>
<organism evidence="2 3">
    <name type="scientific">Funneliformis caledonium</name>
    <dbReference type="NCBI Taxonomy" id="1117310"/>
    <lineage>
        <taxon>Eukaryota</taxon>
        <taxon>Fungi</taxon>
        <taxon>Fungi incertae sedis</taxon>
        <taxon>Mucoromycota</taxon>
        <taxon>Glomeromycotina</taxon>
        <taxon>Glomeromycetes</taxon>
        <taxon>Glomerales</taxon>
        <taxon>Glomeraceae</taxon>
        <taxon>Funneliformis</taxon>
    </lineage>
</organism>
<dbReference type="InterPro" id="IPR011333">
    <property type="entry name" value="SKP1/BTB/POZ_sf"/>
</dbReference>
<reference evidence="2" key="1">
    <citation type="submission" date="2021-06" db="EMBL/GenBank/DDBJ databases">
        <authorList>
            <person name="Kallberg Y."/>
            <person name="Tangrot J."/>
            <person name="Rosling A."/>
        </authorList>
    </citation>
    <scope>NUCLEOTIDE SEQUENCE</scope>
    <source>
        <strain evidence="2">UK204</strain>
    </source>
</reference>
<dbReference type="PANTHER" id="PTHR14499:SF136">
    <property type="entry name" value="GH08630P"/>
    <property type="match status" value="1"/>
</dbReference>
<dbReference type="GO" id="GO:0051260">
    <property type="term" value="P:protein homooligomerization"/>
    <property type="evidence" value="ECO:0007669"/>
    <property type="project" value="InterPro"/>
</dbReference>